<evidence type="ECO:0000313" key="3">
    <source>
        <dbReference type="Proteomes" id="UP001597440"/>
    </source>
</evidence>
<accession>A0ABW5L8S2</accession>
<reference evidence="3" key="1">
    <citation type="journal article" date="2019" name="Int. J. Syst. Evol. Microbiol.">
        <title>The Global Catalogue of Microorganisms (GCM) 10K type strain sequencing project: providing services to taxonomists for standard genome sequencing and annotation.</title>
        <authorList>
            <consortium name="The Broad Institute Genomics Platform"/>
            <consortium name="The Broad Institute Genome Sequencing Center for Infectious Disease"/>
            <person name="Wu L."/>
            <person name="Ma J."/>
        </authorList>
    </citation>
    <scope>NUCLEOTIDE SEQUENCE [LARGE SCALE GENOMIC DNA]</scope>
    <source>
        <strain evidence="3">KCTC 52298</strain>
    </source>
</reference>
<sequence length="293" mass="32748">MKKNIFWFALLALTASCIKEDIASADLKVTTDHTTYNAGDTVTFSFAGNPDNIVFYSGESGHNYHLKDRQYADNDLQIDFKTLVQWGVIYDNLKLMVSNDFNGKYDKANVSAATWIDISDKAVFSDKLDNVPSGTVSLLPYVGKVDTASVYIAFRYTDFQKPQQNRWVIRSFNANKVSPEGVVTNVATMATGGWQAVSFLNDNQVWSITSAQLLMYGGPASATDNDDWVITKGFKVRESVADKGVPLKNISTQMKEYKYVYKKPGTYKVVFATSSVWYNESKNANTEVLIEVK</sequence>
<evidence type="ECO:0000313" key="2">
    <source>
        <dbReference type="EMBL" id="MFD2556460.1"/>
    </source>
</evidence>
<proteinExistence type="predicted"/>
<gene>
    <name evidence="2" type="ORF">ACFSQW_18840</name>
</gene>
<dbReference type="PROSITE" id="PS51257">
    <property type="entry name" value="PROKAR_LIPOPROTEIN"/>
    <property type="match status" value="1"/>
</dbReference>
<comment type="caution">
    <text evidence="2">The sequence shown here is derived from an EMBL/GenBank/DDBJ whole genome shotgun (WGS) entry which is preliminary data.</text>
</comment>
<keyword evidence="3" id="KW-1185">Reference proteome</keyword>
<dbReference type="RefSeq" id="WP_210352480.1">
    <property type="nucleotide sequence ID" value="NZ_JAEQMU010000001.1"/>
</dbReference>
<organism evidence="2 3">
    <name type="scientific">Sphingobacterium tabacisoli</name>
    <dbReference type="NCBI Taxonomy" id="2044855"/>
    <lineage>
        <taxon>Bacteria</taxon>
        <taxon>Pseudomonadati</taxon>
        <taxon>Bacteroidota</taxon>
        <taxon>Sphingobacteriia</taxon>
        <taxon>Sphingobacteriales</taxon>
        <taxon>Sphingobacteriaceae</taxon>
        <taxon>Sphingobacterium</taxon>
    </lineage>
</organism>
<dbReference type="InterPro" id="IPR032185">
    <property type="entry name" value="DUF5017"/>
</dbReference>
<protein>
    <submittedName>
        <fullName evidence="2">DUF5017 domain-containing protein</fullName>
    </submittedName>
</protein>
<dbReference type="Proteomes" id="UP001597440">
    <property type="component" value="Unassembled WGS sequence"/>
</dbReference>
<feature type="domain" description="DUF5017" evidence="1">
    <location>
        <begin position="16"/>
        <end position="194"/>
    </location>
</feature>
<evidence type="ECO:0000259" key="1">
    <source>
        <dbReference type="Pfam" id="PF16409"/>
    </source>
</evidence>
<dbReference type="Pfam" id="PF16409">
    <property type="entry name" value="DUF5017"/>
    <property type="match status" value="1"/>
</dbReference>
<name>A0ABW5L8S2_9SPHI</name>
<dbReference type="EMBL" id="JBHULD010000018">
    <property type="protein sequence ID" value="MFD2556460.1"/>
    <property type="molecule type" value="Genomic_DNA"/>
</dbReference>